<dbReference type="Proteomes" id="UP001292094">
    <property type="component" value="Unassembled WGS sequence"/>
</dbReference>
<feature type="region of interest" description="Disordered" evidence="1">
    <location>
        <begin position="1"/>
        <end position="74"/>
    </location>
</feature>
<sequence length="74" mass="8263">MLGADRHSREAEPEESQQGPGRRFGAQCGSGSEGGRRCRSPPASSFTGRDSHELYEGIKKDTDNEERERGRKKR</sequence>
<evidence type="ECO:0000313" key="2">
    <source>
        <dbReference type="EMBL" id="KAK4315750.1"/>
    </source>
</evidence>
<gene>
    <name evidence="2" type="ORF">Pmani_013028</name>
</gene>
<evidence type="ECO:0000313" key="3">
    <source>
        <dbReference type="Proteomes" id="UP001292094"/>
    </source>
</evidence>
<dbReference type="EMBL" id="JAWZYT010001082">
    <property type="protein sequence ID" value="KAK4315750.1"/>
    <property type="molecule type" value="Genomic_DNA"/>
</dbReference>
<feature type="compositionally biased region" description="Basic and acidic residues" evidence="1">
    <location>
        <begin position="1"/>
        <end position="11"/>
    </location>
</feature>
<proteinExistence type="predicted"/>
<dbReference type="AlphaFoldDB" id="A0AAE1PVT8"/>
<protein>
    <submittedName>
        <fullName evidence="2">Uncharacterized protein</fullName>
    </submittedName>
</protein>
<organism evidence="2 3">
    <name type="scientific">Petrolisthes manimaculis</name>
    <dbReference type="NCBI Taxonomy" id="1843537"/>
    <lineage>
        <taxon>Eukaryota</taxon>
        <taxon>Metazoa</taxon>
        <taxon>Ecdysozoa</taxon>
        <taxon>Arthropoda</taxon>
        <taxon>Crustacea</taxon>
        <taxon>Multicrustacea</taxon>
        <taxon>Malacostraca</taxon>
        <taxon>Eumalacostraca</taxon>
        <taxon>Eucarida</taxon>
        <taxon>Decapoda</taxon>
        <taxon>Pleocyemata</taxon>
        <taxon>Anomura</taxon>
        <taxon>Galatheoidea</taxon>
        <taxon>Porcellanidae</taxon>
        <taxon>Petrolisthes</taxon>
    </lineage>
</organism>
<accession>A0AAE1PVT8</accession>
<name>A0AAE1PVT8_9EUCA</name>
<comment type="caution">
    <text evidence="2">The sequence shown here is derived from an EMBL/GenBank/DDBJ whole genome shotgun (WGS) entry which is preliminary data.</text>
</comment>
<keyword evidence="3" id="KW-1185">Reference proteome</keyword>
<feature type="compositionally biased region" description="Basic and acidic residues" evidence="1">
    <location>
        <begin position="49"/>
        <end position="74"/>
    </location>
</feature>
<reference evidence="2" key="1">
    <citation type="submission" date="2023-11" db="EMBL/GenBank/DDBJ databases">
        <title>Genome assemblies of two species of porcelain crab, Petrolisthes cinctipes and Petrolisthes manimaculis (Anomura: Porcellanidae).</title>
        <authorList>
            <person name="Angst P."/>
        </authorList>
    </citation>
    <scope>NUCLEOTIDE SEQUENCE</scope>
    <source>
        <strain evidence="2">PB745_02</strain>
        <tissue evidence="2">Gill</tissue>
    </source>
</reference>
<evidence type="ECO:0000256" key="1">
    <source>
        <dbReference type="SAM" id="MobiDB-lite"/>
    </source>
</evidence>